<dbReference type="AlphaFoldDB" id="A0A1F4W030"/>
<dbReference type="PANTHER" id="PTHR43600">
    <property type="entry name" value="COENZYME F420 HYDROGENASE, SUBUNIT ALPHA"/>
    <property type="match status" value="1"/>
</dbReference>
<feature type="binding site" evidence="6">
    <location>
        <position position="415"/>
    </location>
    <ligand>
        <name>Ni(2+)</name>
        <dbReference type="ChEBI" id="CHEBI:49786"/>
    </ligand>
</feature>
<dbReference type="GO" id="GO:0008901">
    <property type="term" value="F:ferredoxin hydrogenase activity"/>
    <property type="evidence" value="ECO:0007669"/>
    <property type="project" value="InterPro"/>
</dbReference>
<comment type="similarity">
    <text evidence="2">Belongs to the [NiFe]/[NiFeSe] hydrogenase large subunit family.</text>
</comment>
<reference evidence="7 8" key="1">
    <citation type="journal article" date="2016" name="Nat. Commun.">
        <title>Thousands of microbial genomes shed light on interconnected biogeochemical processes in an aquifer system.</title>
        <authorList>
            <person name="Anantharaman K."/>
            <person name="Brown C.T."/>
            <person name="Hug L.A."/>
            <person name="Sharon I."/>
            <person name="Castelle C.J."/>
            <person name="Probst A.J."/>
            <person name="Thomas B.C."/>
            <person name="Singh A."/>
            <person name="Wilkins M.J."/>
            <person name="Karaoz U."/>
            <person name="Brodie E.L."/>
            <person name="Williams K.H."/>
            <person name="Hubbard S.S."/>
            <person name="Banfield J.F."/>
        </authorList>
    </citation>
    <scope>NUCLEOTIDE SEQUENCE [LARGE SCALE GENOMIC DNA]</scope>
</reference>
<keyword evidence="3 6" id="KW-0533">Nickel</keyword>
<dbReference type="Pfam" id="PF00374">
    <property type="entry name" value="NiFeSe_Hases"/>
    <property type="match status" value="2"/>
</dbReference>
<keyword evidence="5" id="KW-0560">Oxidoreductase</keyword>
<dbReference type="PANTHER" id="PTHR43600:SF2">
    <property type="entry name" value="F420-NON-REDUCING HYDROGENASE VHU SUBUNIT A"/>
    <property type="match status" value="1"/>
</dbReference>
<evidence type="ECO:0000313" key="8">
    <source>
        <dbReference type="Proteomes" id="UP000176967"/>
    </source>
</evidence>
<comment type="caution">
    <text evidence="7">The sequence shown here is derived from an EMBL/GenBank/DDBJ whole genome shotgun (WGS) entry which is preliminary data.</text>
</comment>
<dbReference type="PROSITE" id="PS00508">
    <property type="entry name" value="NI_HGENASE_L_2"/>
    <property type="match status" value="1"/>
</dbReference>
<proteinExistence type="inferred from homology"/>
<feature type="binding site" evidence="6">
    <location>
        <position position="370"/>
    </location>
    <ligand>
        <name>Mg(2+)</name>
        <dbReference type="ChEBI" id="CHEBI:18420"/>
    </ligand>
</feature>
<feature type="binding site" evidence="6">
    <location>
        <position position="421"/>
    </location>
    <ligand>
        <name>Mg(2+)</name>
        <dbReference type="ChEBI" id="CHEBI:18420"/>
    </ligand>
</feature>
<feature type="binding site" evidence="6">
    <location>
        <position position="418"/>
    </location>
    <ligand>
        <name>Fe cation</name>
        <dbReference type="ChEBI" id="CHEBI:24875"/>
    </ligand>
</feature>
<dbReference type="SUPFAM" id="SSF56762">
    <property type="entry name" value="HydB/Nqo4-like"/>
    <property type="match status" value="1"/>
</dbReference>
<keyword evidence="6" id="KW-0460">Magnesium</keyword>
<dbReference type="InterPro" id="IPR029014">
    <property type="entry name" value="NiFe-Hase_large"/>
</dbReference>
<comment type="cofactor">
    <cofactor evidence="6">
        <name>Fe cation</name>
        <dbReference type="ChEBI" id="CHEBI:24875"/>
    </cofactor>
</comment>
<dbReference type="GO" id="GO:0016151">
    <property type="term" value="F:nickel cation binding"/>
    <property type="evidence" value="ECO:0007669"/>
    <property type="project" value="InterPro"/>
</dbReference>
<evidence type="ECO:0000256" key="3">
    <source>
        <dbReference type="ARBA" id="ARBA00022596"/>
    </source>
</evidence>
<evidence type="ECO:0000256" key="6">
    <source>
        <dbReference type="PIRSR" id="PIRSR601501-1"/>
    </source>
</evidence>
<gene>
    <name evidence="7" type="ORF">A2890_00430</name>
</gene>
<dbReference type="InterPro" id="IPR001501">
    <property type="entry name" value="Ni-dep_hyd_lsu"/>
</dbReference>
<accession>A0A1F4W030</accession>
<dbReference type="Gene3D" id="1.10.645.10">
    <property type="entry name" value="Cytochrome-c3 Hydrogenase, chain B"/>
    <property type="match status" value="1"/>
</dbReference>
<feature type="binding site" evidence="6">
    <location>
        <position position="66"/>
    </location>
    <ligand>
        <name>Ni(2+)</name>
        <dbReference type="ChEBI" id="CHEBI:49786"/>
    </ligand>
</feature>
<name>A0A1F4W030_UNCKA</name>
<evidence type="ECO:0000313" key="7">
    <source>
        <dbReference type="EMBL" id="OGC62710.1"/>
    </source>
</evidence>
<evidence type="ECO:0000256" key="2">
    <source>
        <dbReference type="ARBA" id="ARBA00009292"/>
    </source>
</evidence>
<keyword evidence="6" id="KW-0408">Iron</keyword>
<dbReference type="Proteomes" id="UP000176967">
    <property type="component" value="Unassembled WGS sequence"/>
</dbReference>
<organism evidence="7 8">
    <name type="scientific">candidate division WWE3 bacterium RIFCSPLOWO2_01_FULL_53_14</name>
    <dbReference type="NCBI Taxonomy" id="1802628"/>
    <lineage>
        <taxon>Bacteria</taxon>
        <taxon>Katanobacteria</taxon>
    </lineage>
</organism>
<evidence type="ECO:0000256" key="4">
    <source>
        <dbReference type="ARBA" id="ARBA00022723"/>
    </source>
</evidence>
<evidence type="ECO:0000256" key="1">
    <source>
        <dbReference type="ARBA" id="ARBA00001967"/>
    </source>
</evidence>
<evidence type="ECO:0008006" key="9">
    <source>
        <dbReference type="Google" id="ProtNLM"/>
    </source>
</evidence>
<dbReference type="EMBL" id="MEVL01000005">
    <property type="protein sequence ID" value="OGC62710.1"/>
    <property type="molecule type" value="Genomic_DNA"/>
</dbReference>
<keyword evidence="4 6" id="KW-0479">Metal-binding</keyword>
<comment type="cofactor">
    <cofactor evidence="1 6">
        <name>Ni(2+)</name>
        <dbReference type="ChEBI" id="CHEBI:49786"/>
    </cofactor>
</comment>
<dbReference type="InterPro" id="IPR018194">
    <property type="entry name" value="Ni-dep_hyd_lsu_Ni_BS"/>
</dbReference>
<evidence type="ECO:0000256" key="5">
    <source>
        <dbReference type="ARBA" id="ARBA00023002"/>
    </source>
</evidence>
<protein>
    <recommendedName>
        <fullName evidence="9">Hydrogenase/sulfur reductase subunit alpha</fullName>
    </recommendedName>
</protein>
<feature type="binding site" evidence="6">
    <location>
        <position position="66"/>
    </location>
    <ligand>
        <name>Fe cation</name>
        <dbReference type="ChEBI" id="CHEBI:24875"/>
    </ligand>
</feature>
<sequence>MHTFDLDLDRITKVEGSASLSLKVVNDKVQEVHFGIVDYKRFYTQAIQGKPLIAVPQLVARICGTCSNAHLLCSIEAGERALGITPTPQTLLLRTLTMYGLMIRDHALHLYLFSMPDLFGKDAFLDFDENDPVQHQLLHDAFEIKAAGNFLAMLVAGRSVHAPYPMIGGFSHFPEAAGIKEALAKLEAIRPAVIRLIKVYQEAPFHFDRQTNFMALVPERYGFLNGKICDNRGCIIEEQALREHLEHVVLPYSQASAYTYKGEPYMVGSLARMNLASDKLHPRTREELKGTLELFPSTDIYHNNLAQAIEILHSVDDAAEILTGAQFNPEPVIKGTPREAVGVGVVEAPRGTLYHKYHLHPDGNVVEGEIVVPTGQNQINIEEDIRRLVQDLLPDTPKEEIAHEIEKLIRAYDPCMSCAAHFLKIDWREESR</sequence>
<feature type="binding site" evidence="6">
    <location>
        <position position="63"/>
    </location>
    <ligand>
        <name>Ni(2+)</name>
        <dbReference type="ChEBI" id="CHEBI:49786"/>
    </ligand>
</feature>